<dbReference type="Gene3D" id="2.130.10.80">
    <property type="entry name" value="Galactose oxidase/kelch, beta-propeller"/>
    <property type="match status" value="1"/>
</dbReference>
<feature type="region of interest" description="Disordered" evidence="1">
    <location>
        <begin position="1"/>
        <end position="20"/>
    </location>
</feature>
<keyword evidence="4" id="KW-1185">Reference proteome</keyword>
<evidence type="ECO:0000256" key="1">
    <source>
        <dbReference type="SAM" id="MobiDB-lite"/>
    </source>
</evidence>
<sequence>DQSAASGDLNSAELYDPSAGAWTPTGDSMNITRQYHTGAVLTDGKVLVAGGVGMGISLDRRIQPIPRY</sequence>
<gene>
    <name evidence="2" type="ORF">GPM918_LOCUS41254</name>
    <name evidence="3" type="ORF">SRO942_LOCUS42286</name>
</gene>
<reference evidence="2" key="1">
    <citation type="submission" date="2021-02" db="EMBL/GenBank/DDBJ databases">
        <authorList>
            <person name="Nowell W R."/>
        </authorList>
    </citation>
    <scope>NUCLEOTIDE SEQUENCE</scope>
</reference>
<dbReference type="InterPro" id="IPR015915">
    <property type="entry name" value="Kelch-typ_b-propeller"/>
</dbReference>
<accession>A0A815ZK99</accession>
<evidence type="ECO:0000313" key="3">
    <source>
        <dbReference type="EMBL" id="CAF4451905.1"/>
    </source>
</evidence>
<dbReference type="EMBL" id="CAJOBC010098100">
    <property type="protein sequence ID" value="CAF4451905.1"/>
    <property type="molecule type" value="Genomic_DNA"/>
</dbReference>
<organism evidence="2 4">
    <name type="scientific">Didymodactylos carnosus</name>
    <dbReference type="NCBI Taxonomy" id="1234261"/>
    <lineage>
        <taxon>Eukaryota</taxon>
        <taxon>Metazoa</taxon>
        <taxon>Spiralia</taxon>
        <taxon>Gnathifera</taxon>
        <taxon>Rotifera</taxon>
        <taxon>Eurotatoria</taxon>
        <taxon>Bdelloidea</taxon>
        <taxon>Philodinida</taxon>
        <taxon>Philodinidae</taxon>
        <taxon>Didymodactylos</taxon>
    </lineage>
</organism>
<evidence type="ECO:0008006" key="5">
    <source>
        <dbReference type="Google" id="ProtNLM"/>
    </source>
</evidence>
<dbReference type="Proteomes" id="UP000663829">
    <property type="component" value="Unassembled WGS sequence"/>
</dbReference>
<dbReference type="EMBL" id="CAJNOQ010032091">
    <property type="protein sequence ID" value="CAF1583533.1"/>
    <property type="molecule type" value="Genomic_DNA"/>
</dbReference>
<proteinExistence type="predicted"/>
<name>A0A815ZK99_9BILA</name>
<evidence type="ECO:0000313" key="4">
    <source>
        <dbReference type="Proteomes" id="UP000663829"/>
    </source>
</evidence>
<dbReference type="InterPro" id="IPR037293">
    <property type="entry name" value="Gal_Oxidase_central_sf"/>
</dbReference>
<comment type="caution">
    <text evidence="2">The sequence shown here is derived from an EMBL/GenBank/DDBJ whole genome shotgun (WGS) entry which is preliminary data.</text>
</comment>
<dbReference type="Proteomes" id="UP000681722">
    <property type="component" value="Unassembled WGS sequence"/>
</dbReference>
<dbReference type="AlphaFoldDB" id="A0A815ZK99"/>
<dbReference type="SUPFAM" id="SSF117281">
    <property type="entry name" value="Kelch motif"/>
    <property type="match status" value="1"/>
</dbReference>
<feature type="non-terminal residue" evidence="2">
    <location>
        <position position="1"/>
    </location>
</feature>
<dbReference type="OrthoDB" id="45365at2759"/>
<protein>
    <recommendedName>
        <fullName evidence="5">Galactose oxidase</fullName>
    </recommendedName>
</protein>
<evidence type="ECO:0000313" key="2">
    <source>
        <dbReference type="EMBL" id="CAF1583533.1"/>
    </source>
</evidence>